<dbReference type="InterPro" id="IPR029058">
    <property type="entry name" value="AB_hydrolase_fold"/>
</dbReference>
<feature type="domain" description="Serine aminopeptidase S33" evidence="2">
    <location>
        <begin position="60"/>
        <end position="178"/>
    </location>
</feature>
<keyword evidence="3" id="KW-0378">Hydrolase</keyword>
<proteinExistence type="predicted"/>
<dbReference type="Proteomes" id="UP000613113">
    <property type="component" value="Unassembled WGS sequence"/>
</dbReference>
<comment type="caution">
    <text evidence="3">The sequence shown here is derived from an EMBL/GenBank/DDBJ whole genome shotgun (WGS) entry which is preliminary data.</text>
</comment>
<feature type="domain" description="AB hydrolase-1" evidence="1">
    <location>
        <begin position="329"/>
        <end position="439"/>
    </location>
</feature>
<dbReference type="RefSeq" id="WP_186863273.1">
    <property type="nucleotide sequence ID" value="NZ_JACOGC010000004.1"/>
</dbReference>
<keyword evidence="4" id="KW-1185">Reference proteome</keyword>
<evidence type="ECO:0000313" key="3">
    <source>
        <dbReference type="EMBL" id="MBC3885704.1"/>
    </source>
</evidence>
<dbReference type="InterPro" id="IPR000073">
    <property type="entry name" value="AB_hydrolase_1"/>
</dbReference>
<dbReference type="PANTHER" id="PTHR43265">
    <property type="entry name" value="ESTERASE ESTD"/>
    <property type="match status" value="1"/>
</dbReference>
<reference evidence="3 4" key="1">
    <citation type="submission" date="2020-08" db="EMBL/GenBank/DDBJ databases">
        <title>Novel species isolated from subtropical streams in China.</title>
        <authorList>
            <person name="Lu H."/>
        </authorList>
    </citation>
    <scope>NUCLEOTIDE SEQUENCE [LARGE SCALE GENOMIC DNA]</scope>
    <source>
        <strain evidence="3 4">FT31W</strain>
    </source>
</reference>
<dbReference type="InterPro" id="IPR053145">
    <property type="entry name" value="AB_hydrolase_Est10"/>
</dbReference>
<evidence type="ECO:0000313" key="4">
    <source>
        <dbReference type="Proteomes" id="UP000613113"/>
    </source>
</evidence>
<sequence length="607" mass="66837">MSRTSFPSTDLLYTPQPCWFGDAQAPMTGWYHPARRRDAGGVRHCGVLLCPPYGHEYMVSYLSYRHLATELASAGFDVLFFDYNNTGDAADHPAAQTGQVALWQTNIRDAAQYLRSLIQSETLVLFGTRLGALLAASVARETGAAALMLLAPVVSGRSYSRELQILSQTGGPASPASHHAGTEQAQVAGYPWNEALRQQISGLDMLNMPAPEIPVLILERDDVTGQEQKILQAWQDTVPLPHLSTTPGYAAMMTADAHETTVPAALWQDILTWLQPQFCLRDTGVASLPAFQTETVLPLPRAAITEKLVKFDDLTGVLSSPASPDTARPAVIIANTGANHRVGNHRLSVQLARELAQAGFTVLRFDKAGIGYSKATPDDLTNQVYAACGLDDLRAAQAFLLHTEQIGTTILCGLCSGAYFASLAAADDPQVRGVVLMNQLVYRWREGDTLESRKNDSIKSTHFYVKAIRSLHTWKRLLRGQIAFRQIVRKLSQRTARRLQLLTQHIITRWIDSPHFLGRIARQFRQMEARGTEILMIMDAADSSVDQMTENFGRHGALLGGSRRIRLEITRNADHTFTPLWSQRYVTQLIASHLSERFGGGAANAAK</sequence>
<accession>A0ABR6YPA7</accession>
<dbReference type="GO" id="GO:0016787">
    <property type="term" value="F:hydrolase activity"/>
    <property type="evidence" value="ECO:0007669"/>
    <property type="project" value="UniProtKB-KW"/>
</dbReference>
<dbReference type="EMBL" id="JACOGC010000004">
    <property type="protein sequence ID" value="MBC3885704.1"/>
    <property type="molecule type" value="Genomic_DNA"/>
</dbReference>
<name>A0ABR6YPA7_9BURK</name>
<dbReference type="PANTHER" id="PTHR43265:SF1">
    <property type="entry name" value="ESTERASE ESTD"/>
    <property type="match status" value="1"/>
</dbReference>
<dbReference type="Pfam" id="PF00561">
    <property type="entry name" value="Abhydrolase_1"/>
    <property type="match status" value="1"/>
</dbReference>
<protein>
    <submittedName>
        <fullName evidence="3">Alpha/beta hydrolase</fullName>
    </submittedName>
</protein>
<dbReference type="InterPro" id="IPR022742">
    <property type="entry name" value="Hydrolase_4"/>
</dbReference>
<evidence type="ECO:0000259" key="2">
    <source>
        <dbReference type="Pfam" id="PF12146"/>
    </source>
</evidence>
<organism evidence="3 4">
    <name type="scientific">Undibacterium griseum</name>
    <dbReference type="NCBI Taxonomy" id="2762295"/>
    <lineage>
        <taxon>Bacteria</taxon>
        <taxon>Pseudomonadati</taxon>
        <taxon>Pseudomonadota</taxon>
        <taxon>Betaproteobacteria</taxon>
        <taxon>Burkholderiales</taxon>
        <taxon>Oxalobacteraceae</taxon>
        <taxon>Undibacterium</taxon>
    </lineage>
</organism>
<gene>
    <name evidence="3" type="ORF">H8K27_11235</name>
</gene>
<dbReference type="Gene3D" id="3.40.50.1820">
    <property type="entry name" value="alpha/beta hydrolase"/>
    <property type="match status" value="2"/>
</dbReference>
<evidence type="ECO:0000259" key="1">
    <source>
        <dbReference type="Pfam" id="PF00561"/>
    </source>
</evidence>
<dbReference type="SUPFAM" id="SSF53474">
    <property type="entry name" value="alpha/beta-Hydrolases"/>
    <property type="match status" value="2"/>
</dbReference>
<dbReference type="Pfam" id="PF12146">
    <property type="entry name" value="Hydrolase_4"/>
    <property type="match status" value="1"/>
</dbReference>